<gene>
    <name evidence="2" type="ORF">EKE94_09965</name>
</gene>
<reference evidence="2 3" key="1">
    <citation type="submission" date="2018-11" db="EMBL/GenBank/DDBJ databases">
        <title>Mesobaculum littorinae gen. nov., sp. nov., isolated from Littorina scabra that represents a novel genus of the order Rhodobacteraceae.</title>
        <authorList>
            <person name="Li F."/>
        </authorList>
    </citation>
    <scope>NUCLEOTIDE SEQUENCE [LARGE SCALE GENOMIC DNA]</scope>
    <source>
        <strain evidence="2 3">M0103</strain>
    </source>
</reference>
<dbReference type="RefSeq" id="WP_127906466.1">
    <property type="nucleotide sequence ID" value="NZ_RQXX01000003.1"/>
</dbReference>
<keyword evidence="1" id="KW-0802">TPR repeat</keyword>
<dbReference type="SUPFAM" id="SSF48452">
    <property type="entry name" value="TPR-like"/>
    <property type="match status" value="1"/>
</dbReference>
<name>A0A438AGG7_9RHOB</name>
<dbReference type="Gene3D" id="1.25.40.10">
    <property type="entry name" value="Tetratricopeptide repeat domain"/>
    <property type="match status" value="2"/>
</dbReference>
<organism evidence="2 3">
    <name type="scientific">Mesobaculum littorinae</name>
    <dbReference type="NCBI Taxonomy" id="2486419"/>
    <lineage>
        <taxon>Bacteria</taxon>
        <taxon>Pseudomonadati</taxon>
        <taxon>Pseudomonadota</taxon>
        <taxon>Alphaproteobacteria</taxon>
        <taxon>Rhodobacterales</taxon>
        <taxon>Roseobacteraceae</taxon>
        <taxon>Mesobaculum</taxon>
    </lineage>
</organism>
<evidence type="ECO:0000256" key="1">
    <source>
        <dbReference type="PROSITE-ProRule" id="PRU00339"/>
    </source>
</evidence>
<protein>
    <submittedName>
        <fullName evidence="2">Tetratricopeptide repeat protein</fullName>
    </submittedName>
</protein>
<dbReference type="InterPro" id="IPR019734">
    <property type="entry name" value="TPR_rpt"/>
</dbReference>
<dbReference type="InterPro" id="IPR011990">
    <property type="entry name" value="TPR-like_helical_dom_sf"/>
</dbReference>
<dbReference type="SMART" id="SM00028">
    <property type="entry name" value="TPR"/>
    <property type="match status" value="7"/>
</dbReference>
<dbReference type="PANTHER" id="PTHR12558">
    <property type="entry name" value="CELL DIVISION CYCLE 16,23,27"/>
    <property type="match status" value="1"/>
</dbReference>
<dbReference type="PANTHER" id="PTHR12558:SF13">
    <property type="entry name" value="CELL DIVISION CYCLE PROTEIN 27 HOMOLOG"/>
    <property type="match status" value="1"/>
</dbReference>
<feature type="repeat" description="TPR" evidence="1">
    <location>
        <begin position="443"/>
        <end position="476"/>
    </location>
</feature>
<dbReference type="EMBL" id="RQXX01000003">
    <property type="protein sequence ID" value="RVV97801.1"/>
    <property type="molecule type" value="Genomic_DNA"/>
</dbReference>
<feature type="repeat" description="TPR" evidence="1">
    <location>
        <begin position="512"/>
        <end position="545"/>
    </location>
</feature>
<dbReference type="OrthoDB" id="9766710at2"/>
<dbReference type="PROSITE" id="PS50005">
    <property type="entry name" value="TPR"/>
    <property type="match status" value="2"/>
</dbReference>
<dbReference type="Pfam" id="PF13432">
    <property type="entry name" value="TPR_16"/>
    <property type="match status" value="3"/>
</dbReference>
<comment type="caution">
    <text evidence="2">The sequence shown here is derived from an EMBL/GenBank/DDBJ whole genome shotgun (WGS) entry which is preliminary data.</text>
</comment>
<proteinExistence type="predicted"/>
<keyword evidence="3" id="KW-1185">Reference proteome</keyword>
<evidence type="ECO:0000313" key="2">
    <source>
        <dbReference type="EMBL" id="RVV97801.1"/>
    </source>
</evidence>
<dbReference type="Pfam" id="PF14559">
    <property type="entry name" value="TPR_19"/>
    <property type="match status" value="1"/>
</dbReference>
<dbReference type="AlphaFoldDB" id="A0A438AGG7"/>
<dbReference type="Proteomes" id="UP000285908">
    <property type="component" value="Unassembled WGS sequence"/>
</dbReference>
<evidence type="ECO:0000313" key="3">
    <source>
        <dbReference type="Proteomes" id="UP000285908"/>
    </source>
</evidence>
<accession>A0A438AGG7</accession>
<sequence length="615" mass="66109">MLRLSSLRSAARTSTAGGAVARTGPVRKGLARACLARAGLVRTGLVRACFGRAGLVCAALGSAALPVAAETDAGAYLAARHAAAYSDYGQAIEFFARAMAEDPGNVNLLDTAIISHIAAGNIPGAVELSQRLMQTGARSEVASLVLLGEAAQEGRWQDALDGLDAGLSVSALFDDLMRGWALIGADEPGAAMDTFDAIATREGVEPFGLYHKALALAADGDFAAADDILSDEDRGGLRLTRRGVVAHAQILSQLDRNADALALIDEYFGGSPDDAIEAVIDRLAAGETLEFDIVRQPSDGVAEIYHTIANALSGSDAEQTYTILYSRMTAYLRPGHTEAILLTAALLESLERYDLAIEVLRRIPRDDPAFAAAELGRAEALRASGKVDAAVEVMRQLTELDPGNPMIEVTLGDTLRAEERFDEAAQAYDRAIASFDEPEEGQWIVYFARGIARERTERWGQAEADFRKALELRPGQPQVLNYLGYSYVEKGEQLDEALDMIEQAVAARPDSGHITDSLGWAFYRLGRYDEAVAPMERAVELMPIDPVVNDHLGDVYWAVGRTLEAEFQWRRALSFVDNTESGEVDADRIRRKLDVGLDAVLREEGGAPLSVANGG</sequence>